<dbReference type="InterPro" id="IPR036388">
    <property type="entry name" value="WH-like_DNA-bd_sf"/>
</dbReference>
<evidence type="ECO:0000313" key="8">
    <source>
        <dbReference type="EMBL" id="CAL1148429.1"/>
    </source>
</evidence>
<reference evidence="8" key="2">
    <citation type="submission" date="2024-04" db="EMBL/GenBank/DDBJ databases">
        <authorList>
            <person name="Chen Y."/>
            <person name="Shah S."/>
            <person name="Dougan E. K."/>
            <person name="Thang M."/>
            <person name="Chan C."/>
        </authorList>
    </citation>
    <scope>NUCLEOTIDE SEQUENCE [LARGE SCALE GENOMIC DNA]</scope>
</reference>
<organism evidence="7">
    <name type="scientific">Cladocopium goreaui</name>
    <dbReference type="NCBI Taxonomy" id="2562237"/>
    <lineage>
        <taxon>Eukaryota</taxon>
        <taxon>Sar</taxon>
        <taxon>Alveolata</taxon>
        <taxon>Dinophyceae</taxon>
        <taxon>Suessiales</taxon>
        <taxon>Symbiodiniaceae</taxon>
        <taxon>Cladocopium</taxon>
    </lineage>
</organism>
<dbReference type="InterPro" id="IPR045093">
    <property type="entry name" value="Cullin"/>
</dbReference>
<evidence type="ECO:0000256" key="2">
    <source>
        <dbReference type="ARBA" id="ARBA00022499"/>
    </source>
</evidence>
<dbReference type="InterPro" id="IPR059120">
    <property type="entry name" value="Cullin-like_AB"/>
</dbReference>
<keyword evidence="10" id="KW-1185">Reference proteome</keyword>
<reference evidence="7" key="1">
    <citation type="submission" date="2022-10" db="EMBL/GenBank/DDBJ databases">
        <authorList>
            <person name="Chen Y."/>
            <person name="Dougan E. K."/>
            <person name="Chan C."/>
            <person name="Rhodes N."/>
            <person name="Thang M."/>
        </authorList>
    </citation>
    <scope>NUCLEOTIDE SEQUENCE</scope>
</reference>
<feature type="domain" description="Cullin family profile" evidence="6">
    <location>
        <begin position="403"/>
        <end position="631"/>
    </location>
</feature>
<dbReference type="AlphaFoldDB" id="A0A9P1CMS5"/>
<dbReference type="Gene3D" id="1.10.10.10">
    <property type="entry name" value="Winged helix-like DNA-binding domain superfamily/Winged helix DNA-binding domain"/>
    <property type="match status" value="1"/>
</dbReference>
<dbReference type="SUPFAM" id="SSF46785">
    <property type="entry name" value="Winged helix' DNA-binding domain"/>
    <property type="match status" value="1"/>
</dbReference>
<dbReference type="GO" id="GO:0031625">
    <property type="term" value="F:ubiquitin protein ligase binding"/>
    <property type="evidence" value="ECO:0007669"/>
    <property type="project" value="InterPro"/>
</dbReference>
<dbReference type="EMBL" id="CAMXCT010002026">
    <property type="protein sequence ID" value="CAI3995054.1"/>
    <property type="molecule type" value="Genomic_DNA"/>
</dbReference>
<dbReference type="PROSITE" id="PS50069">
    <property type="entry name" value="CULLIN_2"/>
    <property type="match status" value="1"/>
</dbReference>
<dbReference type="InterPro" id="IPR036317">
    <property type="entry name" value="Cullin_homology_sf"/>
</dbReference>
<name>A0A9P1CMS5_9DINO</name>
<dbReference type="SMART" id="SM00884">
    <property type="entry name" value="Cullin_Nedd8"/>
    <property type="match status" value="1"/>
</dbReference>
<dbReference type="FunFam" id="1.10.10.10:FF:000014">
    <property type="entry name" value="Cullin 1"/>
    <property type="match status" value="1"/>
</dbReference>
<dbReference type="Pfam" id="PF00888">
    <property type="entry name" value="Cullin"/>
    <property type="match status" value="1"/>
</dbReference>
<dbReference type="InterPro" id="IPR016159">
    <property type="entry name" value="Cullin_repeat-like_dom_sf"/>
</dbReference>
<dbReference type="Gene3D" id="1.20.1310.10">
    <property type="entry name" value="Cullin Repeats"/>
    <property type="match status" value="4"/>
</dbReference>
<evidence type="ECO:0000256" key="4">
    <source>
        <dbReference type="PROSITE-ProRule" id="PRU00330"/>
    </source>
</evidence>
<gene>
    <name evidence="7" type="ORF">C1SCF055_LOCUS21655</name>
</gene>
<dbReference type="PANTHER" id="PTHR11932">
    <property type="entry name" value="CULLIN"/>
    <property type="match status" value="1"/>
</dbReference>
<evidence type="ECO:0000259" key="6">
    <source>
        <dbReference type="PROSITE" id="PS50069"/>
    </source>
</evidence>
<keyword evidence="3" id="KW-0832">Ubl conjugation</keyword>
<evidence type="ECO:0000313" key="9">
    <source>
        <dbReference type="EMBL" id="CAL4782366.1"/>
    </source>
</evidence>
<dbReference type="EMBL" id="CAMXCT030002026">
    <property type="protein sequence ID" value="CAL4782366.1"/>
    <property type="molecule type" value="Genomic_DNA"/>
</dbReference>
<sequence>MSAKPVSKGDAIDFNIETMTVEQGLHLIEQERVQPLLTYLRTGVFENRNNMTFMKAYSVVVQFGDQQQHSVKLYVYYKQVIHGYCTEAMSQLSQLSGEELLAALAQLWEKNTILVFWMQRVFQYLDRFFTKSSTEYPDLFRAALQCFTDTVYTKVKVKCVAAMVDVVNRERDGHEINQDVLRLLVEMLCTVGDSGPKVVKQKEGDRNSADRLLWQSQSRGLYKEDFEKKLLAATNDYYKSKVAGWMAAYSCPVFLQEIQRRLEDEESRLSRYLDSSSEKDLKAVVQGELILQTAKELVEMTTGAHSMFVNKRYEELKLMYRIFRREPSMLPHIISVMEPYIEQRCSAIVEDQQMIDNPPTYTERVLELKNEVDNMVATCFESDTGFQKGRNKGLEAVLNKDTRCAKYLALFSDLQLKKGLKGRNEDEVQVLVNQVVGLFAHLKDKDIFLDIYKSALSRRLLNKLSVSNDAEDCFITKLKVECGQQAIQKLASMFTDMALSDQLQEEYMRASHHGSPGGVTHEVRVLQTNAWPEKADDAPVVLCPEMLTCIRAYENFYHAKHNGRKLRWIYNMGHLEIKCHGLSRQHLLVVSTYQCLALMLFNGRQEVTLREIVEATKLPEEECKRQVMSLTVSRHKVLMHDGSGKDLALDAKLEVNNGFTSEKIKVQVSLIKKEEKATETTTLAEAPVERKHVIDAAIVRIMKSRNRLEHNALLEEVFRQCTLFKPQPTQIKSQIEHLIEREFLKRDEKNRHAYVYLP</sequence>
<comment type="similarity">
    <text evidence="1 4 5">Belongs to the cullin family.</text>
</comment>
<dbReference type="EMBL" id="CAMXCT020002026">
    <property type="protein sequence ID" value="CAL1148429.1"/>
    <property type="molecule type" value="Genomic_DNA"/>
</dbReference>
<dbReference type="FunFam" id="1.20.1310.10:FF:000002">
    <property type="entry name" value="cullin-3 isoform X1"/>
    <property type="match status" value="1"/>
</dbReference>
<evidence type="ECO:0000313" key="7">
    <source>
        <dbReference type="EMBL" id="CAI3995054.1"/>
    </source>
</evidence>
<dbReference type="SUPFAM" id="SSF74788">
    <property type="entry name" value="Cullin repeat-like"/>
    <property type="match status" value="1"/>
</dbReference>
<evidence type="ECO:0000256" key="1">
    <source>
        <dbReference type="ARBA" id="ARBA00006019"/>
    </source>
</evidence>
<dbReference type="SMART" id="SM00182">
    <property type="entry name" value="CULLIN"/>
    <property type="match status" value="1"/>
</dbReference>
<proteinExistence type="inferred from homology"/>
<accession>A0A9P1CMS5</accession>
<dbReference type="InterPro" id="IPR019559">
    <property type="entry name" value="Cullin_neddylation_domain"/>
</dbReference>
<dbReference type="Pfam" id="PF10557">
    <property type="entry name" value="Cullin_Nedd8"/>
    <property type="match status" value="1"/>
</dbReference>
<protein>
    <submittedName>
        <fullName evidence="9">Cullin-3A (AtCUL3a)</fullName>
    </submittedName>
</protein>
<evidence type="ECO:0000256" key="3">
    <source>
        <dbReference type="ARBA" id="ARBA00022843"/>
    </source>
</evidence>
<dbReference type="OrthoDB" id="435621at2759"/>
<keyword evidence="2" id="KW-1017">Isopeptide bond</keyword>
<dbReference type="FunFam" id="1.20.1310.10:FF:000001">
    <property type="entry name" value="Cullin 3"/>
    <property type="match status" value="1"/>
</dbReference>
<comment type="caution">
    <text evidence="7">The sequence shown here is derived from an EMBL/GenBank/DDBJ whole genome shotgun (WGS) entry which is preliminary data.</text>
</comment>
<dbReference type="InterPro" id="IPR036390">
    <property type="entry name" value="WH_DNA-bd_sf"/>
</dbReference>
<dbReference type="Gene3D" id="3.30.230.130">
    <property type="entry name" value="Cullin, Chain C, Domain 2"/>
    <property type="match status" value="1"/>
</dbReference>
<dbReference type="InterPro" id="IPR001373">
    <property type="entry name" value="Cullin_N"/>
</dbReference>
<dbReference type="InterPro" id="IPR016158">
    <property type="entry name" value="Cullin_homology"/>
</dbReference>
<dbReference type="Proteomes" id="UP001152797">
    <property type="component" value="Unassembled WGS sequence"/>
</dbReference>
<evidence type="ECO:0000256" key="5">
    <source>
        <dbReference type="RuleBase" id="RU003829"/>
    </source>
</evidence>
<dbReference type="GO" id="GO:0006511">
    <property type="term" value="P:ubiquitin-dependent protein catabolic process"/>
    <property type="evidence" value="ECO:0007669"/>
    <property type="project" value="InterPro"/>
</dbReference>
<evidence type="ECO:0000313" key="10">
    <source>
        <dbReference type="Proteomes" id="UP001152797"/>
    </source>
</evidence>
<dbReference type="Pfam" id="PF26557">
    <property type="entry name" value="Cullin_AB"/>
    <property type="match status" value="1"/>
</dbReference>
<dbReference type="SUPFAM" id="SSF75632">
    <property type="entry name" value="Cullin homology domain"/>
    <property type="match status" value="1"/>
</dbReference>